<dbReference type="EMBL" id="CAJPDQ010000009">
    <property type="protein sequence ID" value="CAF9914802.1"/>
    <property type="molecule type" value="Genomic_DNA"/>
</dbReference>
<evidence type="ECO:0000313" key="6">
    <source>
        <dbReference type="Proteomes" id="UP000664169"/>
    </source>
</evidence>
<evidence type="ECO:0000256" key="1">
    <source>
        <dbReference type="ARBA" id="ARBA00004613"/>
    </source>
</evidence>
<evidence type="ECO:0000313" key="5">
    <source>
        <dbReference type="EMBL" id="CAF9914802.1"/>
    </source>
</evidence>
<comment type="caution">
    <text evidence="5">The sequence shown here is derived from an EMBL/GenBank/DDBJ whole genome shotgun (WGS) entry which is preliminary data.</text>
</comment>
<evidence type="ECO:0000256" key="3">
    <source>
        <dbReference type="ARBA" id="ARBA00022525"/>
    </source>
</evidence>
<comment type="subcellular location">
    <subcellularLocation>
        <location evidence="1">Secreted</location>
    </subcellularLocation>
</comment>
<reference evidence="5" key="1">
    <citation type="submission" date="2021-03" db="EMBL/GenBank/DDBJ databases">
        <authorList>
            <person name="Tagirdzhanova G."/>
        </authorList>
    </citation>
    <scope>NUCLEOTIDE SEQUENCE</scope>
</reference>
<feature type="signal peptide" evidence="4">
    <location>
        <begin position="1"/>
        <end position="19"/>
    </location>
</feature>
<sequence>MYKTLLSTLALATLASAQANSASITPHTQFSSSIGVLGCMIDVNRVAYFPSFPPCTSMCLKVSYGSQSVNLLHIDQSGGAFDISYDAWVFLQTGESARQDPIEGGGIPATYETVDMSQCQSLIQSPDGKLPLMAANSMNFVASCLAQPDSYVAQNYGLWNIATSACTYGVDEECSLDMAVSNQPTCPHQLGIQTPLTNMPVFNIEYGTGKEVLAT</sequence>
<organism evidence="5 6">
    <name type="scientific">Gomphillus americanus</name>
    <dbReference type="NCBI Taxonomy" id="1940652"/>
    <lineage>
        <taxon>Eukaryota</taxon>
        <taxon>Fungi</taxon>
        <taxon>Dikarya</taxon>
        <taxon>Ascomycota</taxon>
        <taxon>Pezizomycotina</taxon>
        <taxon>Lecanoromycetes</taxon>
        <taxon>OSLEUM clade</taxon>
        <taxon>Ostropomycetidae</taxon>
        <taxon>Ostropales</taxon>
        <taxon>Graphidaceae</taxon>
        <taxon>Gomphilloideae</taxon>
        <taxon>Gomphillus</taxon>
    </lineage>
</organism>
<dbReference type="AlphaFoldDB" id="A0A8H3EYD0"/>
<comment type="similarity">
    <text evidence="2">Belongs to the cerato-platanin family.</text>
</comment>
<keyword evidence="6" id="KW-1185">Reference proteome</keyword>
<dbReference type="InterPro" id="IPR036908">
    <property type="entry name" value="RlpA-like_sf"/>
</dbReference>
<evidence type="ECO:0000256" key="2">
    <source>
        <dbReference type="ARBA" id="ARBA00010421"/>
    </source>
</evidence>
<evidence type="ECO:0000256" key="4">
    <source>
        <dbReference type="SAM" id="SignalP"/>
    </source>
</evidence>
<accession>A0A8H3EYD0</accession>
<dbReference type="GO" id="GO:0005576">
    <property type="term" value="C:extracellular region"/>
    <property type="evidence" value="ECO:0007669"/>
    <property type="project" value="UniProtKB-SubCell"/>
</dbReference>
<keyword evidence="3" id="KW-0964">Secreted</keyword>
<feature type="chain" id="PRO_5034030030" description="Cerato-platanin" evidence="4">
    <location>
        <begin position="20"/>
        <end position="215"/>
    </location>
</feature>
<dbReference type="PANTHER" id="PTHR38850">
    <property type="entry name" value="CERATO-PLATANIN"/>
    <property type="match status" value="1"/>
</dbReference>
<proteinExistence type="inferred from homology"/>
<dbReference type="InterPro" id="IPR010829">
    <property type="entry name" value="Cerato-platanin"/>
</dbReference>
<dbReference type="Pfam" id="PF07249">
    <property type="entry name" value="Cerato-platanin"/>
    <property type="match status" value="1"/>
</dbReference>
<name>A0A8H3EYD0_9LECA</name>
<dbReference type="PANTHER" id="PTHR38850:SF2">
    <property type="entry name" value="CERATO-PLATANIN"/>
    <property type="match status" value="1"/>
</dbReference>
<protein>
    <recommendedName>
        <fullName evidence="7">Cerato-platanin</fullName>
    </recommendedName>
</protein>
<keyword evidence="4" id="KW-0732">Signal</keyword>
<dbReference type="OrthoDB" id="5370830at2759"/>
<evidence type="ECO:0008006" key="7">
    <source>
        <dbReference type="Google" id="ProtNLM"/>
    </source>
</evidence>
<dbReference type="Gene3D" id="2.40.40.10">
    <property type="entry name" value="RlpA-like domain"/>
    <property type="match status" value="1"/>
</dbReference>
<dbReference type="Proteomes" id="UP000664169">
    <property type="component" value="Unassembled WGS sequence"/>
</dbReference>
<gene>
    <name evidence="5" type="ORF">GOMPHAMPRED_008280</name>
</gene>